<feature type="transmembrane region" description="Helical" evidence="1">
    <location>
        <begin position="40"/>
        <end position="59"/>
    </location>
</feature>
<protein>
    <submittedName>
        <fullName evidence="2">Uncharacterized protein</fullName>
    </submittedName>
</protein>
<dbReference type="RefSeq" id="WP_201243223.1">
    <property type="nucleotide sequence ID" value="NZ_NHSF01000005.1"/>
</dbReference>
<name>A0AAJ0UDL9_HALSE</name>
<comment type="caution">
    <text evidence="2">The sequence shown here is derived from an EMBL/GenBank/DDBJ whole genome shotgun (WGS) entry which is preliminary data.</text>
</comment>
<gene>
    <name evidence="2" type="ORF">CCR82_00360</name>
</gene>
<reference evidence="2" key="1">
    <citation type="submission" date="2017-05" db="EMBL/GenBank/DDBJ databases">
        <authorList>
            <person name="Imhoff J.F."/>
            <person name="Rahn T."/>
            <person name="Kuenzel S."/>
            <person name="Neulinger S.C."/>
        </authorList>
    </citation>
    <scope>NUCLEOTIDE SEQUENCE</scope>
    <source>
        <strain evidence="2">DSM 4395</strain>
    </source>
</reference>
<dbReference type="Proteomes" id="UP001296967">
    <property type="component" value="Unassembled WGS sequence"/>
</dbReference>
<reference evidence="2" key="2">
    <citation type="journal article" date="2020" name="Microorganisms">
        <title>Osmotic Adaptation and Compatible Solute Biosynthesis of Phototrophic Bacteria as Revealed from Genome Analyses.</title>
        <authorList>
            <person name="Imhoff J.F."/>
            <person name="Rahn T."/>
            <person name="Kunzel S."/>
            <person name="Keller A."/>
            <person name="Neulinger S.C."/>
        </authorList>
    </citation>
    <scope>NUCLEOTIDE SEQUENCE</scope>
    <source>
        <strain evidence="2">DSM 4395</strain>
    </source>
</reference>
<feature type="transmembrane region" description="Helical" evidence="1">
    <location>
        <begin position="65"/>
        <end position="84"/>
    </location>
</feature>
<evidence type="ECO:0000313" key="2">
    <source>
        <dbReference type="EMBL" id="MBK5929030.1"/>
    </source>
</evidence>
<keyword evidence="3" id="KW-1185">Reference proteome</keyword>
<dbReference type="AlphaFoldDB" id="A0AAJ0UDL9"/>
<keyword evidence="1" id="KW-0472">Membrane</keyword>
<proteinExistence type="predicted"/>
<dbReference type="EMBL" id="NHSF01000005">
    <property type="protein sequence ID" value="MBK5929030.1"/>
    <property type="molecule type" value="Genomic_DNA"/>
</dbReference>
<organism evidence="2 3">
    <name type="scientific">Halochromatium salexigens</name>
    <name type="common">Chromatium salexigens</name>
    <dbReference type="NCBI Taxonomy" id="49447"/>
    <lineage>
        <taxon>Bacteria</taxon>
        <taxon>Pseudomonadati</taxon>
        <taxon>Pseudomonadota</taxon>
        <taxon>Gammaproteobacteria</taxon>
        <taxon>Chromatiales</taxon>
        <taxon>Chromatiaceae</taxon>
        <taxon>Halochromatium</taxon>
    </lineage>
</organism>
<sequence>MAELFTSGKIIDIILMLVLLEMAVLALAHRITNRTPRLMTLLPNLVAGFLLLLSLRAAIADLGWGLIALPLGLALLAHLVDLAGRWPRRAPENQQKN</sequence>
<evidence type="ECO:0000256" key="1">
    <source>
        <dbReference type="SAM" id="Phobius"/>
    </source>
</evidence>
<evidence type="ECO:0000313" key="3">
    <source>
        <dbReference type="Proteomes" id="UP001296967"/>
    </source>
</evidence>
<feature type="transmembrane region" description="Helical" evidence="1">
    <location>
        <begin position="6"/>
        <end position="28"/>
    </location>
</feature>
<keyword evidence="1" id="KW-0812">Transmembrane</keyword>
<accession>A0AAJ0UDL9</accession>
<keyword evidence="1" id="KW-1133">Transmembrane helix</keyword>